<protein>
    <recommendedName>
        <fullName evidence="3">Repeat-companion domain protein</fullName>
    </recommendedName>
</protein>
<dbReference type="KEGG" id="tim:GMBLW1_25530"/>
<sequence>MDLPRELIDAIILSPDDPTPLLVAADWLEEQGHLDEATILRLECSPNRQSEERNSAIAAIRQAREADWLAPLVPLFRSGSHACEWFGCFLVKLRLEGAFTDEQFAVLRQFPLLQELTINQSRSAPRLTSTFLTHLMPLRDLRSLMISVTPAVSMADRFALIQSCPHLRSLSFGGSSEFRRPSLREEQFAQIRGRTQREQFAAAWHHLQGAGITTRNGLRRLAHVISSESRNWLAFLPNLRSLTLHSPARQVITDPLWSLPGLHSLTLQDGNQANAPLSQHWAGLRELRQRSSQHAISGLVETLRNCSQLESLEIETDLHDPDACLEPLAALRQLRCLQLVGWKSTTHRILDRLQHPKLLELTVVDCKWLPSVNWFRGMPRLRMLGIPKIRMDAIPMGVRAELERRRILLSTIHGSLPEDAQTIAAWLAEPRAIKPLRDGSVIRIPPWFRRVCPPTARPTDGRDWPNSTLLGSWQEFGNCHEHPCLLHNGPTVIQLERLPLPANRPHSWARWLKSFEPLHRGVRWIAQRPQNSGEFGSQQAAVGWQCATHAGYSHVWIGDTALHRLSLEWHRPRTLPWQQVALAIAQSFVAPARPAAVFGRVN</sequence>
<dbReference type="InterPro" id="IPR032675">
    <property type="entry name" value="LRR_dom_sf"/>
</dbReference>
<dbReference type="PANTHER" id="PTHR13318">
    <property type="entry name" value="PARTNER OF PAIRED, ISOFORM B-RELATED"/>
    <property type="match status" value="1"/>
</dbReference>
<dbReference type="NCBIfam" id="TIGR02996">
    <property type="entry name" value="rpt_mate_G_obs"/>
    <property type="match status" value="1"/>
</dbReference>
<dbReference type="EMBL" id="LR593887">
    <property type="protein sequence ID" value="VTR98313.1"/>
    <property type="molecule type" value="Genomic_DNA"/>
</dbReference>
<name>A0A6C2YJ24_9BACT</name>
<evidence type="ECO:0000313" key="2">
    <source>
        <dbReference type="Proteomes" id="UP000464378"/>
    </source>
</evidence>
<dbReference type="RefSeq" id="WP_162656615.1">
    <property type="nucleotide sequence ID" value="NZ_LR593887.1"/>
</dbReference>
<proteinExistence type="predicted"/>
<dbReference type="InterPro" id="IPR014338">
    <property type="entry name" value="CHP02996_rpt-companion-dom"/>
</dbReference>
<evidence type="ECO:0008006" key="3">
    <source>
        <dbReference type="Google" id="ProtNLM"/>
    </source>
</evidence>
<dbReference type="GO" id="GO:0031146">
    <property type="term" value="P:SCF-dependent proteasomal ubiquitin-dependent protein catabolic process"/>
    <property type="evidence" value="ECO:0007669"/>
    <property type="project" value="TreeGrafter"/>
</dbReference>
<organism evidence="1">
    <name type="scientific">Tuwongella immobilis</name>
    <dbReference type="NCBI Taxonomy" id="692036"/>
    <lineage>
        <taxon>Bacteria</taxon>
        <taxon>Pseudomonadati</taxon>
        <taxon>Planctomycetota</taxon>
        <taxon>Planctomycetia</taxon>
        <taxon>Gemmatales</taxon>
        <taxon>Gemmataceae</taxon>
        <taxon>Tuwongella</taxon>
    </lineage>
</organism>
<keyword evidence="2" id="KW-1185">Reference proteome</keyword>
<dbReference type="GO" id="GO:0019005">
    <property type="term" value="C:SCF ubiquitin ligase complex"/>
    <property type="evidence" value="ECO:0007669"/>
    <property type="project" value="TreeGrafter"/>
</dbReference>
<dbReference type="SUPFAM" id="SSF52047">
    <property type="entry name" value="RNI-like"/>
    <property type="match status" value="1"/>
</dbReference>
<reference evidence="1" key="1">
    <citation type="submission" date="2019-04" db="EMBL/GenBank/DDBJ databases">
        <authorList>
            <consortium name="Science for Life Laboratories"/>
        </authorList>
    </citation>
    <scope>NUCLEOTIDE SEQUENCE</scope>
    <source>
        <strain evidence="1">MBLW1</strain>
    </source>
</reference>
<dbReference type="AlphaFoldDB" id="A0A6C2YJ24"/>
<accession>A0A6C2YJ24</accession>
<evidence type="ECO:0000313" key="1">
    <source>
        <dbReference type="EMBL" id="VIP01407.1"/>
    </source>
</evidence>
<dbReference type="Gene3D" id="3.80.10.10">
    <property type="entry name" value="Ribonuclease Inhibitor"/>
    <property type="match status" value="2"/>
</dbReference>
<dbReference type="InParanoid" id="A0A6C2YJ24"/>
<dbReference type="EMBL" id="LR586016">
    <property type="protein sequence ID" value="VIP01407.1"/>
    <property type="molecule type" value="Genomic_DNA"/>
</dbReference>
<dbReference type="Proteomes" id="UP000464378">
    <property type="component" value="Chromosome"/>
</dbReference>
<gene>
    <name evidence="1" type="ORF">GMBLW1_25530</name>
</gene>